<dbReference type="Gene3D" id="2.60.120.10">
    <property type="entry name" value="Jelly Rolls"/>
    <property type="match status" value="1"/>
</dbReference>
<dbReference type="PROSITE" id="PS01124">
    <property type="entry name" value="HTH_ARAC_FAMILY_2"/>
    <property type="match status" value="1"/>
</dbReference>
<proteinExistence type="predicted"/>
<sequence length="293" mass="34078">MGTGNFGSSASAYYEQMEYPSKNFPVIVRRNSGAHLNYPHWHKECEIVYVLEGTLTFGIGGTIKHIRKGEIYFIPAGQVHYFYISPGCRRFVVQFSVSLFGTLPFSGNDFVVDRLLNSIDGNGHHWSKQLRREIQSNINRIAESSEGEKNWDRFVIICSLYNIVYQLKLHAPRLEKETISEDKVGYISMVDEIFKYIDNHYTQKITIKTAASVLGLQPNYFCRFFKKYTGESFLNFLNKYRLAKACYILENKEESIEDVAYQSGFQSYQTFYAQFKRHFGVSPHQYNKDNIQE</sequence>
<dbReference type="PANTHER" id="PTHR43280:SF28">
    <property type="entry name" value="HTH-TYPE TRANSCRIPTIONAL ACTIVATOR RHAS"/>
    <property type="match status" value="1"/>
</dbReference>
<dbReference type="PROSITE" id="PS00041">
    <property type="entry name" value="HTH_ARAC_FAMILY_1"/>
    <property type="match status" value="1"/>
</dbReference>
<dbReference type="Pfam" id="PF07883">
    <property type="entry name" value="Cupin_2"/>
    <property type="match status" value="1"/>
</dbReference>
<dbReference type="PANTHER" id="PTHR43280">
    <property type="entry name" value="ARAC-FAMILY TRANSCRIPTIONAL REGULATOR"/>
    <property type="match status" value="1"/>
</dbReference>
<name>A0ABW4BI68_9LACO</name>
<dbReference type="InterPro" id="IPR020449">
    <property type="entry name" value="Tscrpt_reg_AraC-type_HTH"/>
</dbReference>
<keyword evidence="1" id="KW-0805">Transcription regulation</keyword>
<keyword evidence="6" id="KW-1185">Reference proteome</keyword>
<evidence type="ECO:0000313" key="5">
    <source>
        <dbReference type="EMBL" id="MFD1400172.1"/>
    </source>
</evidence>
<dbReference type="InterPro" id="IPR018062">
    <property type="entry name" value="HTH_AraC-typ_CS"/>
</dbReference>
<dbReference type="SUPFAM" id="SSF51182">
    <property type="entry name" value="RmlC-like cupins"/>
    <property type="match status" value="1"/>
</dbReference>
<dbReference type="Pfam" id="PF12833">
    <property type="entry name" value="HTH_18"/>
    <property type="match status" value="1"/>
</dbReference>
<dbReference type="SMART" id="SM00342">
    <property type="entry name" value="HTH_ARAC"/>
    <property type="match status" value="1"/>
</dbReference>
<protein>
    <submittedName>
        <fullName evidence="5">Helix-turn-helix domain-containing protein</fullName>
    </submittedName>
</protein>
<reference evidence="6" key="1">
    <citation type="journal article" date="2019" name="Int. J. Syst. Evol. Microbiol.">
        <title>The Global Catalogue of Microorganisms (GCM) 10K type strain sequencing project: providing services to taxonomists for standard genome sequencing and annotation.</title>
        <authorList>
            <consortium name="The Broad Institute Genomics Platform"/>
            <consortium name="The Broad Institute Genome Sequencing Center for Infectious Disease"/>
            <person name="Wu L."/>
            <person name="Ma J."/>
        </authorList>
    </citation>
    <scope>NUCLEOTIDE SEQUENCE [LARGE SCALE GENOMIC DNA]</scope>
    <source>
        <strain evidence="6">CCM 9110</strain>
    </source>
</reference>
<dbReference type="EMBL" id="JBHTOA010000048">
    <property type="protein sequence ID" value="MFD1400172.1"/>
    <property type="molecule type" value="Genomic_DNA"/>
</dbReference>
<dbReference type="InterPro" id="IPR009057">
    <property type="entry name" value="Homeodomain-like_sf"/>
</dbReference>
<dbReference type="Proteomes" id="UP001597199">
    <property type="component" value="Unassembled WGS sequence"/>
</dbReference>
<evidence type="ECO:0000313" key="6">
    <source>
        <dbReference type="Proteomes" id="UP001597199"/>
    </source>
</evidence>
<dbReference type="InterPro" id="IPR018060">
    <property type="entry name" value="HTH_AraC"/>
</dbReference>
<dbReference type="InterPro" id="IPR013096">
    <property type="entry name" value="Cupin_2"/>
</dbReference>
<accession>A0ABW4BI68</accession>
<keyword evidence="3" id="KW-0804">Transcription</keyword>
<dbReference type="Gene3D" id="1.10.10.60">
    <property type="entry name" value="Homeodomain-like"/>
    <property type="match status" value="2"/>
</dbReference>
<comment type="caution">
    <text evidence="5">The sequence shown here is derived from an EMBL/GenBank/DDBJ whole genome shotgun (WGS) entry which is preliminary data.</text>
</comment>
<dbReference type="RefSeq" id="WP_204118328.1">
    <property type="nucleotide sequence ID" value="NZ_BOLV01000004.1"/>
</dbReference>
<gene>
    <name evidence="5" type="ORF">ACFQ41_12710</name>
</gene>
<evidence type="ECO:0000259" key="4">
    <source>
        <dbReference type="PROSITE" id="PS01124"/>
    </source>
</evidence>
<evidence type="ECO:0000256" key="2">
    <source>
        <dbReference type="ARBA" id="ARBA00023125"/>
    </source>
</evidence>
<keyword evidence="2" id="KW-0238">DNA-binding</keyword>
<evidence type="ECO:0000256" key="3">
    <source>
        <dbReference type="ARBA" id="ARBA00023163"/>
    </source>
</evidence>
<dbReference type="InterPro" id="IPR014710">
    <property type="entry name" value="RmlC-like_jellyroll"/>
</dbReference>
<feature type="domain" description="HTH araC/xylS-type" evidence="4">
    <location>
        <begin position="191"/>
        <end position="289"/>
    </location>
</feature>
<dbReference type="InterPro" id="IPR011051">
    <property type="entry name" value="RmlC_Cupin_sf"/>
</dbReference>
<dbReference type="SUPFAM" id="SSF46689">
    <property type="entry name" value="Homeodomain-like"/>
    <property type="match status" value="2"/>
</dbReference>
<evidence type="ECO:0000256" key="1">
    <source>
        <dbReference type="ARBA" id="ARBA00023015"/>
    </source>
</evidence>
<organism evidence="5 6">
    <name type="scientific">Lacticaseibacillus suilingensis</name>
    <dbReference type="NCBI Taxonomy" id="2799577"/>
    <lineage>
        <taxon>Bacteria</taxon>
        <taxon>Bacillati</taxon>
        <taxon>Bacillota</taxon>
        <taxon>Bacilli</taxon>
        <taxon>Lactobacillales</taxon>
        <taxon>Lactobacillaceae</taxon>
        <taxon>Lacticaseibacillus</taxon>
    </lineage>
</organism>
<dbReference type="PRINTS" id="PR00032">
    <property type="entry name" value="HTHARAC"/>
</dbReference>